<dbReference type="OrthoDB" id="9791689at2"/>
<evidence type="ECO:0000313" key="5">
    <source>
        <dbReference type="Proteomes" id="UP000007460"/>
    </source>
</evidence>
<dbReference type="AlphaFoldDB" id="D5BRZ5"/>
<dbReference type="Pfam" id="PF01494">
    <property type="entry name" value="FAD_binding_3"/>
    <property type="match status" value="1"/>
</dbReference>
<dbReference type="SUPFAM" id="SSF54373">
    <property type="entry name" value="FAD-linked reductases, C-terminal domain"/>
    <property type="match status" value="1"/>
</dbReference>
<dbReference type="KEGG" id="apb:SAR116_0798"/>
<dbReference type="InterPro" id="IPR002938">
    <property type="entry name" value="FAD-bd"/>
</dbReference>
<protein>
    <submittedName>
        <fullName evidence="4">4-hydroxybenzoate 3-monooxygenase</fullName>
        <ecNumber evidence="4">1.14.13.2</ecNumber>
    </submittedName>
</protein>
<evidence type="ECO:0000256" key="1">
    <source>
        <dbReference type="ARBA" id="ARBA00022630"/>
    </source>
</evidence>
<dbReference type="GO" id="GO:0071949">
    <property type="term" value="F:FAD binding"/>
    <property type="evidence" value="ECO:0007669"/>
    <property type="project" value="InterPro"/>
</dbReference>
<gene>
    <name evidence="4" type="ordered locus">SAR116_0798</name>
</gene>
<keyword evidence="5" id="KW-1185">Reference proteome</keyword>
<proteinExistence type="predicted"/>
<dbReference type="InterPro" id="IPR036188">
    <property type="entry name" value="FAD/NAD-bd_sf"/>
</dbReference>
<reference evidence="4 5" key="1">
    <citation type="journal article" date="2010" name="J. Bacteriol.">
        <title>Complete genome sequence of "Candidatus Puniceispirillum marinum" IMCC1322, a representative of the SAR116 clade in the Alphaproteobacteria.</title>
        <authorList>
            <person name="Oh H.M."/>
            <person name="Kwon K.K."/>
            <person name="Kang I."/>
            <person name="Kang S.G."/>
            <person name="Lee J.H."/>
            <person name="Kim S.J."/>
            <person name="Cho J.C."/>
        </authorList>
    </citation>
    <scope>NUCLEOTIDE SEQUENCE [LARGE SCALE GENOMIC DNA]</scope>
    <source>
        <strain evidence="4 5">IMCC1322</strain>
    </source>
</reference>
<dbReference type="HOGENOM" id="CLU_057691_0_0_5"/>
<dbReference type="GO" id="GO:0018659">
    <property type="term" value="F:4-hydroxybenzoate 3-monooxygenase activity"/>
    <property type="evidence" value="ECO:0007669"/>
    <property type="project" value="UniProtKB-EC"/>
</dbReference>
<keyword evidence="4" id="KW-0503">Monooxygenase</keyword>
<evidence type="ECO:0000259" key="3">
    <source>
        <dbReference type="Pfam" id="PF01494"/>
    </source>
</evidence>
<keyword evidence="4" id="KW-0560">Oxidoreductase</keyword>
<dbReference type="RefSeq" id="WP_013045671.1">
    <property type="nucleotide sequence ID" value="NC_014010.1"/>
</dbReference>
<evidence type="ECO:0000256" key="2">
    <source>
        <dbReference type="ARBA" id="ARBA00022827"/>
    </source>
</evidence>
<name>D5BRZ5_PUNMI</name>
<dbReference type="STRING" id="488538.SAR116_0798"/>
<dbReference type="Gene3D" id="3.50.50.60">
    <property type="entry name" value="FAD/NAD(P)-binding domain"/>
    <property type="match status" value="1"/>
</dbReference>
<dbReference type="NCBIfam" id="NF006091">
    <property type="entry name" value="PRK08243.1"/>
    <property type="match status" value="1"/>
</dbReference>
<sequence>MRTQVAIIGAGPAGLLLSHILYLRGISSVIIEARSQSYCEARIRAGILEQGTVDILRAAGLGARMDREGLPHHGIDIAFDGGIHPISIEKYDGGRQVMAYGQTEIVKDLFRQHVDNGTVIITDAEVTAIHDIDGISPQILYRREGKDHTLNCDFVAGCDGFRGVSRKAMPTSIRNDFDLIYPYSWLGILAKATPMNKVVIYAQHPRGFALQSMRSNDISRLYIQVDNDDHVDNWSDEALWDELDVRIGVKQNRGEIIQKGITPMRSFVSEPMSSGRLFLAGDAGHIVPPTGAKGLNLAIADIALLSAAFIDFYCAESEVQLQEYSSRALRRVWKVERFSWFCTTLLHTDHRHSEFEKKLQRADMDYLLSSDAAMKSFAENYAGLPVEILPDL</sequence>
<dbReference type="InterPro" id="IPR050641">
    <property type="entry name" value="RIFMO-like"/>
</dbReference>
<dbReference type="Proteomes" id="UP000007460">
    <property type="component" value="Chromosome"/>
</dbReference>
<dbReference type="EMBL" id="CP001751">
    <property type="protein sequence ID" value="ADE39042.1"/>
    <property type="molecule type" value="Genomic_DNA"/>
</dbReference>
<accession>D5BRZ5</accession>
<dbReference type="PRINTS" id="PR00420">
    <property type="entry name" value="RNGMNOXGNASE"/>
</dbReference>
<dbReference type="PANTHER" id="PTHR43004">
    <property type="entry name" value="TRK SYSTEM POTASSIUM UPTAKE PROTEIN"/>
    <property type="match status" value="1"/>
</dbReference>
<keyword evidence="2" id="KW-0274">FAD</keyword>
<keyword evidence="1" id="KW-0285">Flavoprotein</keyword>
<evidence type="ECO:0000313" key="4">
    <source>
        <dbReference type="EMBL" id="ADE39042.1"/>
    </source>
</evidence>
<dbReference type="SUPFAM" id="SSF51905">
    <property type="entry name" value="FAD/NAD(P)-binding domain"/>
    <property type="match status" value="1"/>
</dbReference>
<dbReference type="EC" id="1.14.13.2" evidence="4"/>
<feature type="domain" description="FAD-binding" evidence="3">
    <location>
        <begin position="2"/>
        <end position="339"/>
    </location>
</feature>
<dbReference type="eggNOG" id="COG0654">
    <property type="taxonomic scope" value="Bacteria"/>
</dbReference>
<organism evidence="4 5">
    <name type="scientific">Puniceispirillum marinum (strain IMCC1322)</name>
    <dbReference type="NCBI Taxonomy" id="488538"/>
    <lineage>
        <taxon>Bacteria</taxon>
        <taxon>Pseudomonadati</taxon>
        <taxon>Pseudomonadota</taxon>
        <taxon>Alphaproteobacteria</taxon>
        <taxon>Candidatus Puniceispirillales</taxon>
        <taxon>Candidatus Puniceispirillaceae</taxon>
        <taxon>Candidatus Puniceispirillum</taxon>
    </lineage>
</organism>
<dbReference type="PANTHER" id="PTHR43004:SF3">
    <property type="entry name" value="P-HYDROXYBENZOATE HYDROXYLASE"/>
    <property type="match status" value="1"/>
</dbReference>
<dbReference type="Gene3D" id="3.30.9.10">
    <property type="entry name" value="D-Amino Acid Oxidase, subunit A, domain 2"/>
    <property type="match status" value="1"/>
</dbReference>